<dbReference type="Pfam" id="PF00072">
    <property type="entry name" value="Response_reg"/>
    <property type="match status" value="1"/>
</dbReference>
<dbReference type="InterPro" id="IPR001789">
    <property type="entry name" value="Sig_transdc_resp-reg_receiver"/>
</dbReference>
<protein>
    <submittedName>
        <fullName evidence="4">Response regulator</fullName>
    </submittedName>
</protein>
<dbReference type="PANTHER" id="PTHR44591">
    <property type="entry name" value="STRESS RESPONSE REGULATOR PROTEIN 1"/>
    <property type="match status" value="1"/>
</dbReference>
<feature type="domain" description="Response regulatory" evidence="3">
    <location>
        <begin position="6"/>
        <end position="121"/>
    </location>
</feature>
<name>A0ABS8NNH9_9BACT</name>
<evidence type="ECO:0000256" key="1">
    <source>
        <dbReference type="ARBA" id="ARBA00022553"/>
    </source>
</evidence>
<keyword evidence="1 2" id="KW-0597">Phosphoprotein</keyword>
<dbReference type="PANTHER" id="PTHR44591:SF3">
    <property type="entry name" value="RESPONSE REGULATORY DOMAIN-CONTAINING PROTEIN"/>
    <property type="match status" value="1"/>
</dbReference>
<gene>
    <name evidence="4" type="ORF">LOC71_22510</name>
</gene>
<keyword evidence="5" id="KW-1185">Reference proteome</keyword>
<evidence type="ECO:0000313" key="4">
    <source>
        <dbReference type="EMBL" id="MCC9645060.1"/>
    </source>
</evidence>
<evidence type="ECO:0000259" key="3">
    <source>
        <dbReference type="PROSITE" id="PS50110"/>
    </source>
</evidence>
<dbReference type="EMBL" id="JAJKFW010000063">
    <property type="protein sequence ID" value="MCC9645060.1"/>
    <property type="molecule type" value="Genomic_DNA"/>
</dbReference>
<organism evidence="4 5">
    <name type="scientific">Rhodopirellula halodulae</name>
    <dbReference type="NCBI Taxonomy" id="2894198"/>
    <lineage>
        <taxon>Bacteria</taxon>
        <taxon>Pseudomonadati</taxon>
        <taxon>Planctomycetota</taxon>
        <taxon>Planctomycetia</taxon>
        <taxon>Pirellulales</taxon>
        <taxon>Pirellulaceae</taxon>
        <taxon>Rhodopirellula</taxon>
    </lineage>
</organism>
<dbReference type="SMART" id="SM00448">
    <property type="entry name" value="REC"/>
    <property type="match status" value="1"/>
</dbReference>
<sequence>MCEHKRVLFVDDDAIILRVMRRSLGDVYDVEVANSGQAALEILSNEGPFDCLVSDMRMPQMDGVELVNRVETGHPRLPCIILTGNQDEESELRAKNDCNAFRLLNKPCPRDEIIESIEDAIRSAENSNPNPIERSRQVTSV</sequence>
<dbReference type="InterPro" id="IPR050595">
    <property type="entry name" value="Bact_response_regulator"/>
</dbReference>
<dbReference type="PROSITE" id="PS50110">
    <property type="entry name" value="RESPONSE_REGULATORY"/>
    <property type="match status" value="1"/>
</dbReference>
<comment type="caution">
    <text evidence="4">The sequence shown here is derived from an EMBL/GenBank/DDBJ whole genome shotgun (WGS) entry which is preliminary data.</text>
</comment>
<reference evidence="4" key="1">
    <citation type="submission" date="2021-11" db="EMBL/GenBank/DDBJ databases">
        <title>Genome sequence.</title>
        <authorList>
            <person name="Sun Q."/>
        </authorList>
    </citation>
    <scope>NUCLEOTIDE SEQUENCE</scope>
    <source>
        <strain evidence="4">JC740</strain>
    </source>
</reference>
<proteinExistence type="predicted"/>
<evidence type="ECO:0000313" key="5">
    <source>
        <dbReference type="Proteomes" id="UP001430306"/>
    </source>
</evidence>
<dbReference type="RefSeq" id="WP_230256434.1">
    <property type="nucleotide sequence ID" value="NZ_JAJKFV010000030.1"/>
</dbReference>
<dbReference type="Proteomes" id="UP001430306">
    <property type="component" value="Unassembled WGS sequence"/>
</dbReference>
<dbReference type="SUPFAM" id="SSF52172">
    <property type="entry name" value="CheY-like"/>
    <property type="match status" value="1"/>
</dbReference>
<feature type="modified residue" description="4-aspartylphosphate" evidence="2">
    <location>
        <position position="55"/>
    </location>
</feature>
<accession>A0ABS8NNH9</accession>
<dbReference type="Gene3D" id="3.40.50.2300">
    <property type="match status" value="1"/>
</dbReference>
<dbReference type="InterPro" id="IPR011006">
    <property type="entry name" value="CheY-like_superfamily"/>
</dbReference>
<evidence type="ECO:0000256" key="2">
    <source>
        <dbReference type="PROSITE-ProRule" id="PRU00169"/>
    </source>
</evidence>